<dbReference type="GO" id="GO:0009579">
    <property type="term" value="C:thylakoid"/>
    <property type="evidence" value="ECO:0007669"/>
    <property type="project" value="InterPro"/>
</dbReference>
<evidence type="ECO:0000313" key="6">
    <source>
        <dbReference type="Proteomes" id="UP001445335"/>
    </source>
</evidence>
<name>A0AAW1QM27_9CHLO</name>
<keyword evidence="6" id="KW-1185">Reference proteome</keyword>
<protein>
    <recommendedName>
        <fullName evidence="4">Cyanobacterial aminoacyl-tRNA synthetase CAAD domain-containing protein</fullName>
    </recommendedName>
</protein>
<dbReference type="GO" id="GO:0016020">
    <property type="term" value="C:membrane"/>
    <property type="evidence" value="ECO:0007669"/>
    <property type="project" value="UniProtKB-SubCell"/>
</dbReference>
<evidence type="ECO:0000256" key="1">
    <source>
        <dbReference type="ARBA" id="ARBA00004141"/>
    </source>
</evidence>
<dbReference type="Proteomes" id="UP001445335">
    <property type="component" value="Unassembled WGS sequence"/>
</dbReference>
<comment type="subcellular location">
    <subcellularLocation>
        <location evidence="1">Membrane</location>
        <topology evidence="1">Multi-pass membrane protein</topology>
    </subcellularLocation>
</comment>
<comment type="caution">
    <text evidence="5">The sequence shown here is derived from an EMBL/GenBank/DDBJ whole genome shotgun (WGS) entry which is preliminary data.</text>
</comment>
<evidence type="ECO:0000256" key="3">
    <source>
        <dbReference type="SAM" id="Phobius"/>
    </source>
</evidence>
<keyword evidence="3" id="KW-1133">Transmembrane helix</keyword>
<organism evidence="5 6">
    <name type="scientific">Elliptochloris bilobata</name>
    <dbReference type="NCBI Taxonomy" id="381761"/>
    <lineage>
        <taxon>Eukaryota</taxon>
        <taxon>Viridiplantae</taxon>
        <taxon>Chlorophyta</taxon>
        <taxon>core chlorophytes</taxon>
        <taxon>Trebouxiophyceae</taxon>
        <taxon>Trebouxiophyceae incertae sedis</taxon>
        <taxon>Elliptochloris clade</taxon>
        <taxon>Elliptochloris</taxon>
    </lineage>
</organism>
<reference evidence="5 6" key="1">
    <citation type="journal article" date="2024" name="Nat. Commun.">
        <title>Phylogenomics reveals the evolutionary origins of lichenization in chlorophyte algae.</title>
        <authorList>
            <person name="Puginier C."/>
            <person name="Libourel C."/>
            <person name="Otte J."/>
            <person name="Skaloud P."/>
            <person name="Haon M."/>
            <person name="Grisel S."/>
            <person name="Petersen M."/>
            <person name="Berrin J.G."/>
            <person name="Delaux P.M."/>
            <person name="Dal Grande F."/>
            <person name="Keller J."/>
        </authorList>
    </citation>
    <scope>NUCLEOTIDE SEQUENCE [LARGE SCALE GENOMIC DNA]</scope>
    <source>
        <strain evidence="5 6">SAG 245.80</strain>
    </source>
</reference>
<gene>
    <name evidence="5" type="ORF">WJX81_001812</name>
</gene>
<dbReference type="EMBL" id="JALJOU010000086">
    <property type="protein sequence ID" value="KAK9822488.1"/>
    <property type="molecule type" value="Genomic_DNA"/>
</dbReference>
<accession>A0AAW1QM27</accession>
<evidence type="ECO:0000313" key="5">
    <source>
        <dbReference type="EMBL" id="KAK9822488.1"/>
    </source>
</evidence>
<dbReference type="AlphaFoldDB" id="A0AAW1QM27"/>
<sequence length="185" mass="20018">MTAVTLSSTLLPVRRGAAAKCTAARSAFAGRCIALPLAPVARAPRSLVVKATYETEKTEVDVDQIVKDLQTKWDRVENKTSVAIYGVGAVVLLWLSSTIVSAVNSVPLLPKLLELVGLGYTAWFVYRYLLFKSSREELKADVEELKKKISGAVEESSPPPPPSYNTETSRASTGAPISRVPVEKE</sequence>
<evidence type="ECO:0000256" key="2">
    <source>
        <dbReference type="SAM" id="MobiDB-lite"/>
    </source>
</evidence>
<evidence type="ECO:0000259" key="4">
    <source>
        <dbReference type="Pfam" id="PF14159"/>
    </source>
</evidence>
<dbReference type="InterPro" id="IPR033344">
    <property type="entry name" value="CURT1"/>
</dbReference>
<keyword evidence="3" id="KW-0472">Membrane</keyword>
<feature type="region of interest" description="Disordered" evidence="2">
    <location>
        <begin position="149"/>
        <end position="185"/>
    </location>
</feature>
<dbReference type="PANTHER" id="PTHR33222:SF4">
    <property type="entry name" value="PROTEIN CURVATURE THYLAKOID 1A, CHLOROPLASTIC"/>
    <property type="match status" value="1"/>
</dbReference>
<proteinExistence type="predicted"/>
<dbReference type="PANTHER" id="PTHR33222">
    <property type="match status" value="1"/>
</dbReference>
<dbReference type="InterPro" id="IPR025564">
    <property type="entry name" value="CAAD_dom"/>
</dbReference>
<feature type="transmembrane region" description="Helical" evidence="3">
    <location>
        <begin position="82"/>
        <end position="106"/>
    </location>
</feature>
<feature type="domain" description="Cyanobacterial aminoacyl-tRNA synthetase CAAD" evidence="4">
    <location>
        <begin position="68"/>
        <end position="151"/>
    </location>
</feature>
<dbReference type="Pfam" id="PF14159">
    <property type="entry name" value="CAAD"/>
    <property type="match status" value="1"/>
</dbReference>
<feature type="transmembrane region" description="Helical" evidence="3">
    <location>
        <begin position="112"/>
        <end position="130"/>
    </location>
</feature>
<keyword evidence="3" id="KW-0812">Transmembrane</keyword>